<evidence type="ECO:0000256" key="1">
    <source>
        <dbReference type="ARBA" id="ARBA00022801"/>
    </source>
</evidence>
<evidence type="ECO:0000256" key="2">
    <source>
        <dbReference type="SAM" id="SignalP"/>
    </source>
</evidence>
<reference evidence="7 8" key="1">
    <citation type="submission" date="2023-07" db="EMBL/GenBank/DDBJ databases">
        <title>Sorghum-associated microbial communities from plants grown in Nebraska, USA.</title>
        <authorList>
            <person name="Schachtman D."/>
        </authorList>
    </citation>
    <scope>NUCLEOTIDE SEQUENCE [LARGE SCALE GENOMIC DNA]</scope>
    <source>
        <strain evidence="7 8">BE190</strain>
    </source>
</reference>
<dbReference type="RefSeq" id="WP_310075188.1">
    <property type="nucleotide sequence ID" value="NZ_JAVDVX010000007.1"/>
</dbReference>
<evidence type="ECO:0000259" key="5">
    <source>
        <dbReference type="Pfam" id="PF13472"/>
    </source>
</evidence>
<protein>
    <submittedName>
        <fullName evidence="7">Beta-glucosidase</fullName>
        <ecNumber evidence="7">3.2.1.21</ecNumber>
    </submittedName>
</protein>
<dbReference type="PANTHER" id="PTHR30620">
    <property type="entry name" value="PERIPLASMIC BETA-GLUCOSIDASE-RELATED"/>
    <property type="match status" value="1"/>
</dbReference>
<feature type="domain" description="SGNH hydrolase-type esterase" evidence="5">
    <location>
        <begin position="890"/>
        <end position="1055"/>
    </location>
</feature>
<dbReference type="InterPro" id="IPR036881">
    <property type="entry name" value="Glyco_hydro_3_C_sf"/>
</dbReference>
<dbReference type="Gene3D" id="2.60.120.430">
    <property type="entry name" value="Galactose-binding lectin"/>
    <property type="match status" value="1"/>
</dbReference>
<dbReference type="InterPro" id="IPR002772">
    <property type="entry name" value="Glyco_hydro_3_C"/>
</dbReference>
<dbReference type="InterPro" id="IPR051915">
    <property type="entry name" value="Cellulose_Degrad_GH3"/>
</dbReference>
<evidence type="ECO:0000259" key="3">
    <source>
        <dbReference type="Pfam" id="PF00933"/>
    </source>
</evidence>
<dbReference type="Pfam" id="PF13472">
    <property type="entry name" value="Lipase_GDSL_2"/>
    <property type="match status" value="1"/>
</dbReference>
<dbReference type="CDD" id="cd01820">
    <property type="entry name" value="PAF_acetylesterase_like"/>
    <property type="match status" value="1"/>
</dbReference>
<dbReference type="GO" id="GO:0008422">
    <property type="term" value="F:beta-glucosidase activity"/>
    <property type="evidence" value="ECO:0007669"/>
    <property type="project" value="UniProtKB-EC"/>
</dbReference>
<comment type="caution">
    <text evidence="7">The sequence shown here is derived from an EMBL/GenBank/DDBJ whole genome shotgun (WGS) entry which is preliminary data.</text>
</comment>
<dbReference type="InterPro" id="IPR008979">
    <property type="entry name" value="Galactose-bd-like_sf"/>
</dbReference>
<dbReference type="Gene3D" id="3.40.50.1700">
    <property type="entry name" value="Glycoside hydrolase family 3 C-terminal domain"/>
    <property type="match status" value="1"/>
</dbReference>
<dbReference type="Pfam" id="PF01915">
    <property type="entry name" value="Glyco_hydro_3_C"/>
    <property type="match status" value="1"/>
</dbReference>
<dbReference type="EC" id="3.2.1.21" evidence="7"/>
<gene>
    <name evidence="7" type="ORF">J2X05_003696</name>
</gene>
<dbReference type="SUPFAM" id="SSF51445">
    <property type="entry name" value="(Trans)glycosidases"/>
    <property type="match status" value="1"/>
</dbReference>
<accession>A0ABU1V2K2</accession>
<evidence type="ECO:0000313" key="8">
    <source>
        <dbReference type="Proteomes" id="UP001253595"/>
    </source>
</evidence>
<dbReference type="Pfam" id="PF18559">
    <property type="entry name" value="Exop_C"/>
    <property type="match status" value="1"/>
</dbReference>
<organism evidence="7 8">
    <name type="scientific">Cellvibrio fibrivorans</name>
    <dbReference type="NCBI Taxonomy" id="126350"/>
    <lineage>
        <taxon>Bacteria</taxon>
        <taxon>Pseudomonadati</taxon>
        <taxon>Pseudomonadota</taxon>
        <taxon>Gammaproteobacteria</taxon>
        <taxon>Cellvibrionales</taxon>
        <taxon>Cellvibrionaceae</taxon>
        <taxon>Cellvibrio</taxon>
    </lineage>
</organism>
<evidence type="ECO:0000313" key="7">
    <source>
        <dbReference type="EMBL" id="MDR7091661.1"/>
    </source>
</evidence>
<sequence>MKNLKKLAVLGLIASAIFSANYSTYAEQKTNIKLWPKAESPIKGSAEFNAKIESILQNMTLEEKVGQIMQAEIQTVTPDDIKKYHLGSVLNGGGSMPNRIDNATPKDWVGFLDALYIASMDTSDGKQAVPIFWGTDAVHGHNNLTGATLFPHNIGLGAMHNADLIRQIGAATAKEVRATGTEWVFAPTLAVAQNDRWGRTYESYSEDPKLVAEYATAMVEGLQGKPNTKEFLAEDRVIATAKHFLADGGTEGGDDQGNARISEKELVKIHNAGYVPALDAGVQTVMASFSEWNGEKMHGNKYLLTDVLKNRMGFDGLVVGDWNGHGQVPGCTNDSCPQAINAGIDLLMVTYDWKAMIENTLKQVKSGEISQARLDDAVRRILRVKMRAGLWDKKPSERAFAADQSVVGSAEHREIARQAVRESLVLLKNTNKVLPINPSKTILVAGDGADNIGKQAGGWSVWWQGVTDAKENFRFPGATSIYSGIKTAVDAAGGKTLLSVDGTFTQKPDAAIVVFGENPYAEGSGDRDTLEFEPAKKKSLALLKKLQAQGIPVVSVFLSGRPMWINPELNASDAFVAAWLPGSEGAGVADVLIAKADGKPNFDFKGTLSFSWPKLPLQDVLNKHHKNYDPLFKLGYGLTYKSGKTGPQNLPEQVAGVASGEPQDIKLYVRRPLEPWHVFIENYERQQILSGAFAALPKGDVKVQTIDKDVQEDALAFAWKDTWRAGMTLESGEPLDLTAHMKTGVLTLDIKIDELAKGGVSFKMECQKEGCDRVVPFTMAARELIGKGWKKIYVPLSCFKQEQDDFAATTMPFALEVGGAGEVAVANVQLLIQTPKDVTLATCPDYKTVSVTPGMLNEWWSIDWWLPRHEQKLADAKAIKAKGGKIDLLFIGDSITQGWEKEGAAVWEKHYAKRNAFAIGFGGDRTENVLWRFQHGALENMSPKLVVMMIGTNNTGHRHENPATTAAGIKNLLNELQQRLPQSKVLLLAVFPRDAKPDGQLRQINNGVNALIKNYADNKKIFFADINSVFLTKEGVLPEEIMPDLLHPNEKGYELWAKALEPHLQKLLK</sequence>
<evidence type="ECO:0000259" key="4">
    <source>
        <dbReference type="Pfam" id="PF01915"/>
    </source>
</evidence>
<dbReference type="EMBL" id="JAVDVX010000007">
    <property type="protein sequence ID" value="MDR7091661.1"/>
    <property type="molecule type" value="Genomic_DNA"/>
</dbReference>
<name>A0ABU1V2K2_9GAMM</name>
<dbReference type="InterPro" id="IPR041443">
    <property type="entry name" value="Exop_C"/>
</dbReference>
<dbReference type="InterPro" id="IPR036514">
    <property type="entry name" value="SGNH_hydro_sf"/>
</dbReference>
<dbReference type="InterPro" id="IPR036962">
    <property type="entry name" value="Glyco_hydro_3_N_sf"/>
</dbReference>
<dbReference type="Pfam" id="PF00933">
    <property type="entry name" value="Glyco_hydro_3"/>
    <property type="match status" value="1"/>
</dbReference>
<proteinExistence type="predicted"/>
<dbReference type="Gene3D" id="3.40.50.1110">
    <property type="entry name" value="SGNH hydrolase"/>
    <property type="match status" value="1"/>
</dbReference>
<dbReference type="InterPro" id="IPR013830">
    <property type="entry name" value="SGNH_hydro"/>
</dbReference>
<keyword evidence="8" id="KW-1185">Reference proteome</keyword>
<feature type="chain" id="PRO_5045135028" evidence="2">
    <location>
        <begin position="23"/>
        <end position="1069"/>
    </location>
</feature>
<dbReference type="Proteomes" id="UP001253595">
    <property type="component" value="Unassembled WGS sequence"/>
</dbReference>
<evidence type="ECO:0000259" key="6">
    <source>
        <dbReference type="Pfam" id="PF18559"/>
    </source>
</evidence>
<keyword evidence="1 7" id="KW-0378">Hydrolase</keyword>
<dbReference type="PANTHER" id="PTHR30620:SF77">
    <property type="entry name" value="LYSOSOMAL BETA GLUCOSIDASE-LIKE"/>
    <property type="match status" value="1"/>
</dbReference>
<dbReference type="Gene3D" id="3.20.20.300">
    <property type="entry name" value="Glycoside hydrolase, family 3, N-terminal domain"/>
    <property type="match status" value="1"/>
</dbReference>
<dbReference type="SUPFAM" id="SSF49785">
    <property type="entry name" value="Galactose-binding domain-like"/>
    <property type="match status" value="1"/>
</dbReference>
<keyword evidence="7" id="KW-0326">Glycosidase</keyword>
<feature type="signal peptide" evidence="2">
    <location>
        <begin position="1"/>
        <end position="22"/>
    </location>
</feature>
<feature type="domain" description="Glycoside hydrolase family 3 N-terminal" evidence="3">
    <location>
        <begin position="60"/>
        <end position="384"/>
    </location>
</feature>
<dbReference type="SUPFAM" id="SSF52266">
    <property type="entry name" value="SGNH hydrolase"/>
    <property type="match status" value="1"/>
</dbReference>
<keyword evidence="2" id="KW-0732">Signal</keyword>
<feature type="domain" description="Glycoside hydrolase family 3 C-terminal" evidence="4">
    <location>
        <begin position="424"/>
        <end position="640"/>
    </location>
</feature>
<feature type="domain" description="ExoP galactose-binding-like" evidence="6">
    <location>
        <begin position="674"/>
        <end position="830"/>
    </location>
</feature>
<dbReference type="SUPFAM" id="SSF52279">
    <property type="entry name" value="Beta-D-glucan exohydrolase, C-terminal domain"/>
    <property type="match status" value="1"/>
</dbReference>
<dbReference type="InterPro" id="IPR017853">
    <property type="entry name" value="GH"/>
</dbReference>
<dbReference type="InterPro" id="IPR001764">
    <property type="entry name" value="Glyco_hydro_3_N"/>
</dbReference>
<dbReference type="PRINTS" id="PR00133">
    <property type="entry name" value="GLHYDRLASE3"/>
</dbReference>